<keyword evidence="2" id="KW-1185">Reference proteome</keyword>
<evidence type="ECO:0000256" key="1">
    <source>
        <dbReference type="SAM" id="SignalP"/>
    </source>
</evidence>
<organism evidence="2 3">
    <name type="scientific">Panagrolaimus davidi</name>
    <dbReference type="NCBI Taxonomy" id="227884"/>
    <lineage>
        <taxon>Eukaryota</taxon>
        <taxon>Metazoa</taxon>
        <taxon>Ecdysozoa</taxon>
        <taxon>Nematoda</taxon>
        <taxon>Chromadorea</taxon>
        <taxon>Rhabditida</taxon>
        <taxon>Tylenchina</taxon>
        <taxon>Panagrolaimomorpha</taxon>
        <taxon>Panagrolaimoidea</taxon>
        <taxon>Panagrolaimidae</taxon>
        <taxon>Panagrolaimus</taxon>
    </lineage>
</organism>
<accession>A0A914QFG5</accession>
<sequence length="177" mass="19727">METFLMDIIFIYILSPGVGLGWHSRSCMDFKSTTKIADPSKNATVTLNADYGVIPIGYNITITSFTSSLNESAYRLGPNIHFWRGVGGNTENPVQNFGLKIGGPSYQIEWTLDISVPGYAYKRIIAGELIRRNGIFYKDDSIPYTVTDPCFKRTYTIPYSNNATAATEFCCTLFAIK</sequence>
<dbReference type="Proteomes" id="UP000887578">
    <property type="component" value="Unplaced"/>
</dbReference>
<evidence type="ECO:0000313" key="3">
    <source>
        <dbReference type="WBParaSite" id="PDA_v2.g30120.t1"/>
    </source>
</evidence>
<dbReference type="WBParaSite" id="PDA_v2.g30120.t1">
    <property type="protein sequence ID" value="PDA_v2.g30120.t1"/>
    <property type="gene ID" value="PDA_v2.g30120"/>
</dbReference>
<evidence type="ECO:0000313" key="2">
    <source>
        <dbReference type="Proteomes" id="UP000887578"/>
    </source>
</evidence>
<keyword evidence="1" id="KW-0732">Signal</keyword>
<name>A0A914QFG5_9BILA</name>
<dbReference type="AlphaFoldDB" id="A0A914QFG5"/>
<protein>
    <submittedName>
        <fullName evidence="3">Uncharacterized protein</fullName>
    </submittedName>
</protein>
<proteinExistence type="predicted"/>
<reference evidence="3" key="1">
    <citation type="submission" date="2022-11" db="UniProtKB">
        <authorList>
            <consortium name="WormBaseParasite"/>
        </authorList>
    </citation>
    <scope>IDENTIFICATION</scope>
</reference>
<feature type="chain" id="PRO_5037494719" evidence="1">
    <location>
        <begin position="22"/>
        <end position="177"/>
    </location>
</feature>
<feature type="signal peptide" evidence="1">
    <location>
        <begin position="1"/>
        <end position="21"/>
    </location>
</feature>